<protein>
    <submittedName>
        <fullName evidence="2">Uncharacterized protein</fullName>
    </submittedName>
</protein>
<dbReference type="SUPFAM" id="SSF53474">
    <property type="entry name" value="alpha/beta-Hydrolases"/>
    <property type="match status" value="1"/>
</dbReference>
<proteinExistence type="inferred from homology"/>
<organism evidence="2 3">
    <name type="scientific">Vitis vinifera</name>
    <name type="common">Grape</name>
    <dbReference type="NCBI Taxonomy" id="29760"/>
    <lineage>
        <taxon>Eukaryota</taxon>
        <taxon>Viridiplantae</taxon>
        <taxon>Streptophyta</taxon>
        <taxon>Embryophyta</taxon>
        <taxon>Tracheophyta</taxon>
        <taxon>Spermatophyta</taxon>
        <taxon>Magnoliopsida</taxon>
        <taxon>eudicotyledons</taxon>
        <taxon>Gunneridae</taxon>
        <taxon>Pentapetalae</taxon>
        <taxon>rosids</taxon>
        <taxon>Vitales</taxon>
        <taxon>Vitaceae</taxon>
        <taxon>Viteae</taxon>
        <taxon>Vitis</taxon>
    </lineage>
</organism>
<evidence type="ECO:0000313" key="2">
    <source>
        <dbReference type="EMBL" id="WJZ84082.1"/>
    </source>
</evidence>
<reference evidence="2 3" key="1">
    <citation type="journal article" date="2023" name="Hortic Res">
        <title>The complete reference genome for grapevine (Vitis vinifera L.) genetics and breeding.</title>
        <authorList>
            <person name="Shi X."/>
            <person name="Cao S."/>
            <person name="Wang X."/>
            <person name="Huang S."/>
            <person name="Wang Y."/>
            <person name="Liu Z."/>
            <person name="Liu W."/>
            <person name="Leng X."/>
            <person name="Peng Y."/>
            <person name="Wang N."/>
            <person name="Wang Y."/>
            <person name="Ma Z."/>
            <person name="Xu X."/>
            <person name="Zhang F."/>
            <person name="Xue H."/>
            <person name="Zhong H."/>
            <person name="Wang Y."/>
            <person name="Zhang K."/>
            <person name="Velt A."/>
            <person name="Avia K."/>
            <person name="Holtgrawe D."/>
            <person name="Grimplet J."/>
            <person name="Matus J.T."/>
            <person name="Ware D."/>
            <person name="Wu X."/>
            <person name="Wang H."/>
            <person name="Liu C."/>
            <person name="Fang Y."/>
            <person name="Rustenholz C."/>
            <person name="Cheng Z."/>
            <person name="Xiao H."/>
            <person name="Zhou Y."/>
        </authorList>
    </citation>
    <scope>NUCLEOTIDE SEQUENCE [LARGE SCALE GENOMIC DNA]</scope>
    <source>
        <strain evidence="3">cv. Pinot noir / PN40024</strain>
        <tissue evidence="2">Leaf</tissue>
    </source>
</reference>
<evidence type="ECO:0000256" key="1">
    <source>
        <dbReference type="ARBA" id="ARBA00009431"/>
    </source>
</evidence>
<dbReference type="EMBL" id="CP126650">
    <property type="protein sequence ID" value="WJZ84082.1"/>
    <property type="molecule type" value="Genomic_DNA"/>
</dbReference>
<keyword evidence="3" id="KW-1185">Reference proteome</keyword>
<dbReference type="Proteomes" id="UP001227230">
    <property type="component" value="Chromosome 3"/>
</dbReference>
<accession>A0ABY9BN16</accession>
<gene>
    <name evidence="2" type="ORF">VitviT2T_003707</name>
</gene>
<dbReference type="InterPro" id="IPR001563">
    <property type="entry name" value="Peptidase_S10"/>
</dbReference>
<comment type="similarity">
    <text evidence="1">Belongs to the peptidase S10 family.</text>
</comment>
<name>A0ABY9BN16_VITVI</name>
<evidence type="ECO:0000313" key="3">
    <source>
        <dbReference type="Proteomes" id="UP001227230"/>
    </source>
</evidence>
<dbReference type="Pfam" id="PF00450">
    <property type="entry name" value="Peptidase_S10"/>
    <property type="match status" value="1"/>
</dbReference>
<dbReference type="InterPro" id="IPR029058">
    <property type="entry name" value="AB_hydrolase_fold"/>
</dbReference>
<dbReference type="Gene3D" id="3.40.50.1820">
    <property type="entry name" value="alpha/beta hydrolase"/>
    <property type="match status" value="1"/>
</dbReference>
<sequence length="107" mass="12391">MMGILEKQIVPTGLGAHGDTKRRSLEENPGNFLLSPPIIPDFWCHNFNYALSYTRANDVRVQKALHVREGTIEYWKRCNKSIPYTMDQKNVIGFHHNLSRYGLQAKF</sequence>